<evidence type="ECO:0000313" key="7">
    <source>
        <dbReference type="Proteomes" id="UP000034034"/>
    </source>
</evidence>
<name>A0A0F7FX82_9ACTN</name>
<evidence type="ECO:0000259" key="5">
    <source>
        <dbReference type="PROSITE" id="PS51462"/>
    </source>
</evidence>
<dbReference type="Pfam" id="PF00293">
    <property type="entry name" value="NUDIX"/>
    <property type="match status" value="1"/>
</dbReference>
<dbReference type="STRING" id="408015.SXIM_38400"/>
<feature type="domain" description="Nudix hydrolase" evidence="5">
    <location>
        <begin position="37"/>
        <end position="164"/>
    </location>
</feature>
<dbReference type="PATRIC" id="fig|408015.6.peg.3890"/>
<evidence type="ECO:0000256" key="2">
    <source>
        <dbReference type="ARBA" id="ARBA00005582"/>
    </source>
</evidence>
<organism evidence="6 7">
    <name type="scientific">Streptomyces xiamenensis</name>
    <dbReference type="NCBI Taxonomy" id="408015"/>
    <lineage>
        <taxon>Bacteria</taxon>
        <taxon>Bacillati</taxon>
        <taxon>Actinomycetota</taxon>
        <taxon>Actinomycetes</taxon>
        <taxon>Kitasatosporales</taxon>
        <taxon>Streptomycetaceae</taxon>
        <taxon>Streptomyces</taxon>
    </lineage>
</organism>
<sequence>MTEDQRETLPEPLATGPLDVRLLALEQVPEETTFDDAPITYSLVALWHGERLLLVLERKRGTWELPGGGIDPGETPRVAAARELREEAGQLIAPEALRFVGFAKTAFGDRPMAYGAVYEAETAAPQPFAPNEEIEAIHWWSGEPTLPGGSLQTVDTYLGERSRAPGPARP</sequence>
<keyword evidence="3 4" id="KW-0378">Hydrolase</keyword>
<dbReference type="InterPro" id="IPR015797">
    <property type="entry name" value="NUDIX_hydrolase-like_dom_sf"/>
</dbReference>
<dbReference type="HOGENOM" id="CLU_142843_0_0_11"/>
<dbReference type="KEGG" id="sxi:SXIM_38400"/>
<dbReference type="InterPro" id="IPR000086">
    <property type="entry name" value="NUDIX_hydrolase_dom"/>
</dbReference>
<dbReference type="InterPro" id="IPR020084">
    <property type="entry name" value="NUDIX_hydrolase_CS"/>
</dbReference>
<dbReference type="InterPro" id="IPR020476">
    <property type="entry name" value="Nudix_hydrolase"/>
</dbReference>
<comment type="similarity">
    <text evidence="2 4">Belongs to the Nudix hydrolase family.</text>
</comment>
<dbReference type="PRINTS" id="PR00502">
    <property type="entry name" value="NUDIXFAMILY"/>
</dbReference>
<dbReference type="RefSeq" id="WP_030737065.1">
    <property type="nucleotide sequence ID" value="NZ_CP009922.3"/>
</dbReference>
<dbReference type="AlphaFoldDB" id="A0A0F7FX82"/>
<evidence type="ECO:0000313" key="6">
    <source>
        <dbReference type="EMBL" id="AKG45224.1"/>
    </source>
</evidence>
<dbReference type="PANTHER" id="PTHR43046:SF14">
    <property type="entry name" value="MUTT_NUDIX FAMILY PROTEIN"/>
    <property type="match status" value="1"/>
</dbReference>
<accession>A0A0F7FX82</accession>
<evidence type="ECO:0000256" key="1">
    <source>
        <dbReference type="ARBA" id="ARBA00001946"/>
    </source>
</evidence>
<dbReference type="Gene3D" id="3.90.79.10">
    <property type="entry name" value="Nucleoside Triphosphate Pyrophosphohydrolase"/>
    <property type="match status" value="1"/>
</dbReference>
<gene>
    <name evidence="6" type="ORF">SXIM_38400</name>
</gene>
<dbReference type="EMBL" id="CP009922">
    <property type="protein sequence ID" value="AKG45224.1"/>
    <property type="molecule type" value="Genomic_DNA"/>
</dbReference>
<dbReference type="PROSITE" id="PS00893">
    <property type="entry name" value="NUDIX_BOX"/>
    <property type="match status" value="1"/>
</dbReference>
<dbReference type="SUPFAM" id="SSF55811">
    <property type="entry name" value="Nudix"/>
    <property type="match status" value="1"/>
</dbReference>
<dbReference type="PROSITE" id="PS51462">
    <property type="entry name" value="NUDIX"/>
    <property type="match status" value="1"/>
</dbReference>
<evidence type="ECO:0000256" key="3">
    <source>
        <dbReference type="ARBA" id="ARBA00022801"/>
    </source>
</evidence>
<reference evidence="6" key="1">
    <citation type="submission" date="2019-08" db="EMBL/GenBank/DDBJ databases">
        <title>Complete genome sequence of a mangrove-derived Streptomyces xiamenensis.</title>
        <authorList>
            <person name="Xu J."/>
        </authorList>
    </citation>
    <scope>NUCLEOTIDE SEQUENCE</scope>
    <source>
        <strain evidence="6">318</strain>
    </source>
</reference>
<proteinExistence type="inferred from homology"/>
<evidence type="ECO:0000256" key="4">
    <source>
        <dbReference type="RuleBase" id="RU003476"/>
    </source>
</evidence>
<dbReference type="PANTHER" id="PTHR43046">
    <property type="entry name" value="GDP-MANNOSE MANNOSYL HYDROLASE"/>
    <property type="match status" value="1"/>
</dbReference>
<keyword evidence="7" id="KW-1185">Reference proteome</keyword>
<dbReference type="Proteomes" id="UP000034034">
    <property type="component" value="Chromosome"/>
</dbReference>
<protein>
    <submittedName>
        <fullName evidence="6">NUDIX hydrolase</fullName>
    </submittedName>
</protein>
<dbReference type="CDD" id="cd02883">
    <property type="entry name" value="NUDIX_Hydrolase"/>
    <property type="match status" value="1"/>
</dbReference>
<comment type="cofactor">
    <cofactor evidence="1">
        <name>Mg(2+)</name>
        <dbReference type="ChEBI" id="CHEBI:18420"/>
    </cofactor>
</comment>
<dbReference type="GO" id="GO:0016787">
    <property type="term" value="F:hydrolase activity"/>
    <property type="evidence" value="ECO:0007669"/>
    <property type="project" value="UniProtKB-KW"/>
</dbReference>